<dbReference type="GO" id="GO:0002161">
    <property type="term" value="F:aminoacyl-tRNA deacylase activity"/>
    <property type="evidence" value="ECO:0007669"/>
    <property type="project" value="InterPro"/>
</dbReference>
<protein>
    <recommendedName>
        <fullName evidence="11">Valine--tRNA ligase</fullName>
        <ecNumber evidence="11">6.1.1.9</ecNumber>
    </recommendedName>
    <alternativeName>
        <fullName evidence="11">Valyl-tRNA synthetase</fullName>
        <shortName evidence="11">ValRS</shortName>
    </alternativeName>
</protein>
<dbReference type="Pfam" id="PF10458">
    <property type="entry name" value="Val_tRNA-synt_C"/>
    <property type="match status" value="1"/>
</dbReference>
<dbReference type="GO" id="GO:0004832">
    <property type="term" value="F:valine-tRNA ligase activity"/>
    <property type="evidence" value="ECO:0007669"/>
    <property type="project" value="UniProtKB-UniRule"/>
</dbReference>
<dbReference type="Gene3D" id="1.10.287.380">
    <property type="entry name" value="Valyl-tRNA synthetase, C-terminal domain"/>
    <property type="match status" value="1"/>
</dbReference>
<keyword evidence="7 11" id="KW-0175">Coiled coil</keyword>
<dbReference type="Gene3D" id="3.40.50.620">
    <property type="entry name" value="HUPs"/>
    <property type="match status" value="2"/>
</dbReference>
<keyword evidence="2 11" id="KW-0963">Cytoplasm</keyword>
<dbReference type="Gene3D" id="1.10.730.10">
    <property type="entry name" value="Isoleucyl-tRNA Synthetase, Domain 1"/>
    <property type="match status" value="1"/>
</dbReference>
<dbReference type="FunFam" id="1.10.730.10:FF:000009">
    <property type="entry name" value="Valine--tRNA ligase, mitochondrial"/>
    <property type="match status" value="1"/>
</dbReference>
<evidence type="ECO:0000256" key="11">
    <source>
        <dbReference type="HAMAP-Rule" id="MF_02004"/>
    </source>
</evidence>
<dbReference type="PANTHER" id="PTHR11946:SF93">
    <property type="entry name" value="VALINE--TRNA LIGASE, CHLOROPLASTIC_MITOCHONDRIAL 2"/>
    <property type="match status" value="1"/>
</dbReference>
<comment type="domain">
    <text evidence="11">ValRS has two distinct active sites: one for aminoacylation and one for editing. The misactivated threonine is translocated from the active site to the editing site.</text>
</comment>
<dbReference type="InterPro" id="IPR019499">
    <property type="entry name" value="Val-tRNA_synth_tRNA-bd"/>
</dbReference>
<evidence type="ECO:0000256" key="10">
    <source>
        <dbReference type="ARBA" id="ARBA00060830"/>
    </source>
</evidence>
<keyword evidence="6 11" id="KW-0648">Protein biosynthesis</keyword>
<proteinExistence type="inferred from homology"/>
<feature type="short sequence motif" description="'KMSKS' region" evidence="11">
    <location>
        <begin position="565"/>
        <end position="569"/>
    </location>
</feature>
<evidence type="ECO:0000256" key="4">
    <source>
        <dbReference type="ARBA" id="ARBA00022741"/>
    </source>
</evidence>
<keyword evidence="4 11" id="KW-0547">Nucleotide-binding</keyword>
<dbReference type="Pfam" id="PF00133">
    <property type="entry name" value="tRNA-synt_1"/>
    <property type="match status" value="1"/>
</dbReference>
<dbReference type="InterPro" id="IPR001412">
    <property type="entry name" value="aa-tRNA-synth_I_CS"/>
</dbReference>
<dbReference type="InterPro" id="IPR014729">
    <property type="entry name" value="Rossmann-like_a/b/a_fold"/>
</dbReference>
<comment type="subcellular location">
    <subcellularLocation>
        <location evidence="1 11">Cytoplasm</location>
    </subcellularLocation>
</comment>
<dbReference type="NCBIfam" id="NF004349">
    <property type="entry name" value="PRK05729.1"/>
    <property type="match status" value="1"/>
</dbReference>
<dbReference type="PROSITE" id="PS00178">
    <property type="entry name" value="AA_TRNA_LIGASE_I"/>
    <property type="match status" value="1"/>
</dbReference>
<name>A0A2R4XI93_9BURK</name>
<organism evidence="15 16">
    <name type="scientific">Orrella marina</name>
    <dbReference type="NCBI Taxonomy" id="2163011"/>
    <lineage>
        <taxon>Bacteria</taxon>
        <taxon>Pseudomonadati</taxon>
        <taxon>Pseudomonadota</taxon>
        <taxon>Betaproteobacteria</taxon>
        <taxon>Burkholderiales</taxon>
        <taxon>Alcaligenaceae</taxon>
        <taxon>Orrella</taxon>
    </lineage>
</organism>
<keyword evidence="16" id="KW-1185">Reference proteome</keyword>
<evidence type="ECO:0000256" key="5">
    <source>
        <dbReference type="ARBA" id="ARBA00022840"/>
    </source>
</evidence>
<dbReference type="Proteomes" id="UP000244571">
    <property type="component" value="Chromosome"/>
</dbReference>
<evidence type="ECO:0000256" key="7">
    <source>
        <dbReference type="ARBA" id="ARBA00023054"/>
    </source>
</evidence>
<dbReference type="InterPro" id="IPR033705">
    <property type="entry name" value="Anticodon_Ia_Val"/>
</dbReference>
<feature type="domain" description="Aminoacyl-tRNA synthetase class Ia" evidence="12">
    <location>
        <begin position="25"/>
        <end position="642"/>
    </location>
</feature>
<evidence type="ECO:0000259" key="13">
    <source>
        <dbReference type="Pfam" id="PF08264"/>
    </source>
</evidence>
<dbReference type="Pfam" id="PF08264">
    <property type="entry name" value="Anticodon_1"/>
    <property type="match status" value="1"/>
</dbReference>
<dbReference type="HAMAP" id="MF_02004">
    <property type="entry name" value="Val_tRNA_synth_type1"/>
    <property type="match status" value="1"/>
</dbReference>
<dbReference type="CDD" id="cd07962">
    <property type="entry name" value="Anticodon_Ia_Val"/>
    <property type="match status" value="1"/>
</dbReference>
<feature type="domain" description="Methionyl/Valyl/Leucyl/Isoleucyl-tRNA synthetase anticodon-binding" evidence="13">
    <location>
        <begin position="684"/>
        <end position="837"/>
    </location>
</feature>
<evidence type="ECO:0000256" key="8">
    <source>
        <dbReference type="ARBA" id="ARBA00023146"/>
    </source>
</evidence>
<dbReference type="PRINTS" id="PR00986">
    <property type="entry name" value="TRNASYNTHVAL"/>
</dbReference>
<dbReference type="EC" id="6.1.1.9" evidence="11"/>
<evidence type="ECO:0000259" key="14">
    <source>
        <dbReference type="Pfam" id="PF10458"/>
    </source>
</evidence>
<feature type="binding site" evidence="11">
    <location>
        <position position="568"/>
    </location>
    <ligand>
        <name>ATP</name>
        <dbReference type="ChEBI" id="CHEBI:30616"/>
    </ligand>
</feature>
<evidence type="ECO:0000256" key="1">
    <source>
        <dbReference type="ARBA" id="ARBA00004496"/>
    </source>
</evidence>
<feature type="short sequence motif" description="'HIGH' region" evidence="11">
    <location>
        <begin position="58"/>
        <end position="68"/>
    </location>
</feature>
<dbReference type="FunFam" id="1.10.287.380:FF:000001">
    <property type="entry name" value="Valine--tRNA ligase"/>
    <property type="match status" value="1"/>
</dbReference>
<dbReference type="SUPFAM" id="SSF46589">
    <property type="entry name" value="tRNA-binding arm"/>
    <property type="match status" value="1"/>
</dbReference>
<dbReference type="NCBIfam" id="TIGR00422">
    <property type="entry name" value="valS"/>
    <property type="match status" value="1"/>
</dbReference>
<comment type="subunit">
    <text evidence="11">Monomer.</text>
</comment>
<evidence type="ECO:0000256" key="9">
    <source>
        <dbReference type="ARBA" id="ARBA00047552"/>
    </source>
</evidence>
<dbReference type="SUPFAM" id="SSF52374">
    <property type="entry name" value="Nucleotidylyl transferase"/>
    <property type="match status" value="1"/>
</dbReference>
<keyword evidence="8 11" id="KW-0030">Aminoacyl-tRNA synthetase</keyword>
<dbReference type="InterPro" id="IPR009008">
    <property type="entry name" value="Val/Leu/Ile-tRNA-synth_edit"/>
</dbReference>
<dbReference type="OrthoDB" id="9810365at2"/>
<dbReference type="InterPro" id="IPR013155">
    <property type="entry name" value="M/V/L/I-tRNA-synth_anticd-bd"/>
</dbReference>
<evidence type="ECO:0000259" key="12">
    <source>
        <dbReference type="Pfam" id="PF00133"/>
    </source>
</evidence>
<dbReference type="AlphaFoldDB" id="A0A2R4XI93"/>
<feature type="coiled-coil region" evidence="11">
    <location>
        <begin position="890"/>
        <end position="959"/>
    </location>
</feature>
<accession>A0A2R4XI93</accession>
<dbReference type="InterPro" id="IPR037118">
    <property type="entry name" value="Val-tRNA_synth_C_sf"/>
</dbReference>
<dbReference type="EMBL" id="CP028901">
    <property type="protein sequence ID" value="AWB33508.1"/>
    <property type="molecule type" value="Genomic_DNA"/>
</dbReference>
<dbReference type="GO" id="GO:0005524">
    <property type="term" value="F:ATP binding"/>
    <property type="evidence" value="ECO:0007669"/>
    <property type="project" value="UniProtKB-UniRule"/>
</dbReference>
<dbReference type="SUPFAM" id="SSF47323">
    <property type="entry name" value="Anticodon-binding domain of a subclass of class I aminoacyl-tRNA synthetases"/>
    <property type="match status" value="1"/>
</dbReference>
<comment type="catalytic activity">
    <reaction evidence="9 11">
        <text>tRNA(Val) + L-valine + ATP = L-valyl-tRNA(Val) + AMP + diphosphate</text>
        <dbReference type="Rhea" id="RHEA:10704"/>
        <dbReference type="Rhea" id="RHEA-COMP:9672"/>
        <dbReference type="Rhea" id="RHEA-COMP:9708"/>
        <dbReference type="ChEBI" id="CHEBI:30616"/>
        <dbReference type="ChEBI" id="CHEBI:33019"/>
        <dbReference type="ChEBI" id="CHEBI:57762"/>
        <dbReference type="ChEBI" id="CHEBI:78442"/>
        <dbReference type="ChEBI" id="CHEBI:78537"/>
        <dbReference type="ChEBI" id="CHEBI:456215"/>
        <dbReference type="EC" id="6.1.1.9"/>
    </reaction>
</comment>
<keyword evidence="5 11" id="KW-0067">ATP-binding</keyword>
<comment type="similarity">
    <text evidence="10 11">Belongs to the class-I aminoacyl-tRNA synthetase family. ValS type 1 subfamily.</text>
</comment>
<reference evidence="15 16" key="1">
    <citation type="submission" date="2018-04" db="EMBL/GenBank/DDBJ databases">
        <title>Bordetella sp. HZ20 isolated from seawater.</title>
        <authorList>
            <person name="Sun C."/>
        </authorList>
    </citation>
    <scope>NUCLEOTIDE SEQUENCE [LARGE SCALE GENOMIC DNA]</scope>
    <source>
        <strain evidence="15 16">HZ20</strain>
    </source>
</reference>
<evidence type="ECO:0000313" key="15">
    <source>
        <dbReference type="EMBL" id="AWB33508.1"/>
    </source>
</evidence>
<feature type="domain" description="Valyl-tRNA synthetase tRNA-binding arm" evidence="14">
    <location>
        <begin position="892"/>
        <end position="956"/>
    </location>
</feature>
<dbReference type="KEGG" id="boz:DBV39_07065"/>
<dbReference type="InterPro" id="IPR002300">
    <property type="entry name" value="aa-tRNA-synth_Ia"/>
</dbReference>
<dbReference type="SUPFAM" id="SSF50677">
    <property type="entry name" value="ValRS/IleRS/LeuRS editing domain"/>
    <property type="match status" value="1"/>
</dbReference>
<sequence length="963" mass="109512">MTNKPDTPDQDLPKSFEPAQIESYWYPRWEQAGYFQAGRHVDSTHAGQAPYVIQFPPPNVTGTLHMGHAFNQTIMDGLIRYHRMRGHDTVFVPGTDHAGIATQIVVERQLDAQKVSRHDLGREKFVEKVWQWKEQSGGTITSQVRRLGASADWPREYFTMDARMSVGVVETFVRLYEEELIYRGKRLVNWDPVLLTAVSDLEVQMVETQGSLWHVEYPFVEGPQTIHQDGEKVKLRGLTIATTRPETMLADGALCVHPLDDRYQHLIGRMVDLPLCDRQIPIIADEFVDPEFGTGVVKITGAHDFNDYQCALRHGLALIEIFTPDAHINENGPEAFRGMERFEARKAVVAALKEQGYLIKVDPHTMMQPRGDRTGVVLEPMLTDQWFVAMSKPAPSGSMHPGRSITEVALDVVENSQIQFYPSNWTSTYNQWLENIQDWCISRQLWWGHQIPAWYADDGRVFVARDEDQAYRKARDGGYTGKLVRDPDVLDTWFSSALVPFTTFGWPESTPDLEKYLPSSVLVTGFDIIFFWVARMVMMTTHLTGKVPFRHVYVHGLIRDADGQKMSKSKGNTLDPVDLIDGIGLEDLVAKRTYGLMNPKQASSIEEATRKHYPDGIPSFGTDALRFTMAAYASLGRNINFDLKRCEGYRNFCNKLWNAARFVLMHTQDKHESGTEVNISGLPEQWILSRLQQVKTQVEKGFADYRFDNIANALYHFVWDEYCDWYLELAKVQLQSDDPKVRAGCRQTLIEVLEEILLLLHPITPFITEELWQKISLVTGTRNPGEQTSVSVQPFPVPQIDRISEQAEKAFESLKSEIEAIRALRSEMQLSPAQRVPLYAEGSMEILQTHAPYLAFMGKLSEVEVVDALPQDQGAPVQVVGETRLMLKVEIDVQAELARLDKEIARLENEIAKANGKLGNPSFVQRAPTHVVEQERQRVANFTQTLENVRQQRVRLAENSPSN</sequence>
<evidence type="ECO:0000256" key="6">
    <source>
        <dbReference type="ARBA" id="ARBA00022917"/>
    </source>
</evidence>
<dbReference type="FunFam" id="3.40.50.620:FF:000078">
    <property type="entry name" value="Valine--tRNA ligase, mitochondrial"/>
    <property type="match status" value="1"/>
</dbReference>
<dbReference type="InterPro" id="IPR010978">
    <property type="entry name" value="tRNA-bd_arm"/>
</dbReference>
<evidence type="ECO:0000256" key="3">
    <source>
        <dbReference type="ARBA" id="ARBA00022598"/>
    </source>
</evidence>
<dbReference type="PANTHER" id="PTHR11946">
    <property type="entry name" value="VALYL-TRNA SYNTHETASES"/>
    <property type="match status" value="1"/>
</dbReference>
<dbReference type="GO" id="GO:0005829">
    <property type="term" value="C:cytosol"/>
    <property type="evidence" value="ECO:0007669"/>
    <property type="project" value="TreeGrafter"/>
</dbReference>
<evidence type="ECO:0000256" key="2">
    <source>
        <dbReference type="ARBA" id="ARBA00022490"/>
    </source>
</evidence>
<gene>
    <name evidence="11" type="primary">valS</name>
    <name evidence="15" type="ORF">DBV39_07065</name>
</gene>
<evidence type="ECO:0000313" key="16">
    <source>
        <dbReference type="Proteomes" id="UP000244571"/>
    </source>
</evidence>
<dbReference type="RefSeq" id="WP_108620937.1">
    <property type="nucleotide sequence ID" value="NZ_CP028901.1"/>
</dbReference>
<dbReference type="InterPro" id="IPR002303">
    <property type="entry name" value="Valyl-tRNA_ligase"/>
</dbReference>
<dbReference type="GO" id="GO:0006438">
    <property type="term" value="P:valyl-tRNA aminoacylation"/>
    <property type="evidence" value="ECO:0007669"/>
    <property type="project" value="UniProtKB-UniRule"/>
</dbReference>
<comment type="domain">
    <text evidence="11">The C-terminal coiled-coil domain is crucial for aminoacylation activity.</text>
</comment>
<dbReference type="CDD" id="cd00817">
    <property type="entry name" value="ValRS_core"/>
    <property type="match status" value="1"/>
</dbReference>
<dbReference type="FunFam" id="3.40.50.620:FF:000020">
    <property type="entry name" value="Valine--tRNA ligase, mitochondrial"/>
    <property type="match status" value="1"/>
</dbReference>
<comment type="function">
    <text evidence="11">Catalyzes the attachment of valine to tRNA(Val). As ValRS can inadvertently accommodate and process structurally similar amino acids such as threonine, to avoid such errors, it has a 'posttransfer' editing activity that hydrolyzes mischarged Thr-tRNA(Val) in a tRNA-dependent manner.</text>
</comment>
<dbReference type="InterPro" id="IPR009080">
    <property type="entry name" value="tRNAsynth_Ia_anticodon-bd"/>
</dbReference>
<keyword evidence="3 11" id="KW-0436">Ligase</keyword>